<accession>A0ACC6C4R3</accession>
<comment type="caution">
    <text evidence="1">The sequence shown here is derived from an EMBL/GenBank/DDBJ whole genome shotgun (WGS) entry which is preliminary data.</text>
</comment>
<keyword evidence="2" id="KW-1185">Reference proteome</keyword>
<dbReference type="Proteomes" id="UP001076464">
    <property type="component" value="Unassembled WGS sequence"/>
</dbReference>
<evidence type="ECO:0000313" key="2">
    <source>
        <dbReference type="Proteomes" id="UP001076464"/>
    </source>
</evidence>
<sequence length="327" mass="35754">MTPIRLSVGPLLYWWPRAVLMNFYAEIADSPVQTVVLGELVCSRRNEIKFDDWLSIARELRAAGKDVRLATMALVMSEAELRTLRRVCEQDEFPVEAGDAAALQVLREAGWRPHTLGPHLNIYSATALAEHAELGADRWVAPVELALDAVGRINPMPSRLATEVWGFGRLPLALSARCFTARHHRLKKDDCQFRCRDDADGLLLKTGDGEDFLALNGIQTQSAALQCLLGHGHALREAGVQWLRLSPCSGPFDEVIRLFDAVFARGLSPSEGLAELRKLPLPGRLVDGFARRVAGLEEAKLSAPTRASLAAPQGGLVSLGAARRETA</sequence>
<evidence type="ECO:0000313" key="1">
    <source>
        <dbReference type="EMBL" id="MCY4743370.1"/>
    </source>
</evidence>
<proteinExistence type="predicted"/>
<name>A0ACC6C4R3_9BURK</name>
<reference evidence="1" key="1">
    <citation type="submission" date="2022-08" db="EMBL/GenBank/DDBJ databases">
        <title>Genome sequencing of Pelomonas sp. UHG3.</title>
        <authorList>
            <person name="So Y."/>
        </authorList>
    </citation>
    <scope>NUCLEOTIDE SEQUENCE</scope>
    <source>
        <strain evidence="1">UHG3</strain>
    </source>
</reference>
<gene>
    <name evidence="1" type="ORF">NYO99_00110</name>
</gene>
<organism evidence="1 2">
    <name type="scientific">Roseateles hydrophilus</name>
    <dbReference type="NCBI Taxonomy" id="2975054"/>
    <lineage>
        <taxon>Bacteria</taxon>
        <taxon>Pseudomonadati</taxon>
        <taxon>Pseudomonadota</taxon>
        <taxon>Betaproteobacteria</taxon>
        <taxon>Burkholderiales</taxon>
        <taxon>Sphaerotilaceae</taxon>
        <taxon>Roseateles</taxon>
    </lineage>
</organism>
<protein>
    <submittedName>
        <fullName evidence="1">U32 family peptidase</fullName>
    </submittedName>
</protein>
<dbReference type="EMBL" id="JAPPUY010000001">
    <property type="protein sequence ID" value="MCY4743370.1"/>
    <property type="molecule type" value="Genomic_DNA"/>
</dbReference>